<name>A0ACB6QV24_9PLEO</name>
<evidence type="ECO:0000313" key="1">
    <source>
        <dbReference type="EMBL" id="KAF2470806.1"/>
    </source>
</evidence>
<proteinExistence type="predicted"/>
<gene>
    <name evidence="1" type="ORF">BDR25DRAFT_355292</name>
</gene>
<reference evidence="1" key="1">
    <citation type="journal article" date="2020" name="Stud. Mycol.">
        <title>101 Dothideomycetes genomes: a test case for predicting lifestyles and emergence of pathogens.</title>
        <authorList>
            <person name="Haridas S."/>
            <person name="Albert R."/>
            <person name="Binder M."/>
            <person name="Bloem J."/>
            <person name="Labutti K."/>
            <person name="Salamov A."/>
            <person name="Andreopoulos B."/>
            <person name="Baker S."/>
            <person name="Barry K."/>
            <person name="Bills G."/>
            <person name="Bluhm B."/>
            <person name="Cannon C."/>
            <person name="Castanera R."/>
            <person name="Culley D."/>
            <person name="Daum C."/>
            <person name="Ezra D."/>
            <person name="Gonzalez J."/>
            <person name="Henrissat B."/>
            <person name="Kuo A."/>
            <person name="Liang C."/>
            <person name="Lipzen A."/>
            <person name="Lutzoni F."/>
            <person name="Magnuson J."/>
            <person name="Mondo S."/>
            <person name="Nolan M."/>
            <person name="Ohm R."/>
            <person name="Pangilinan J."/>
            <person name="Park H.-J."/>
            <person name="Ramirez L."/>
            <person name="Alfaro M."/>
            <person name="Sun H."/>
            <person name="Tritt A."/>
            <person name="Yoshinaga Y."/>
            <person name="Zwiers L.-H."/>
            <person name="Turgeon B."/>
            <person name="Goodwin S."/>
            <person name="Spatafora J."/>
            <person name="Crous P."/>
            <person name="Grigoriev I."/>
        </authorList>
    </citation>
    <scope>NUCLEOTIDE SEQUENCE</scope>
    <source>
        <strain evidence="1">ATCC 200398</strain>
    </source>
</reference>
<sequence length="136" mass="14967">MGAPLVIRYNSYLSYVLTAHVTVTGRILRLVLGKSSLDVYALITARRSQRQKRSDLSQLRLRYAWNSITRLTGPRDSLNALVCITDSRLGCEGHFAKLQGRQLGKLTVRNSDSGGETQVPGARLQAALLSSSRIVP</sequence>
<accession>A0ACB6QV24</accession>
<dbReference type="Proteomes" id="UP000799755">
    <property type="component" value="Unassembled WGS sequence"/>
</dbReference>
<keyword evidence="2" id="KW-1185">Reference proteome</keyword>
<dbReference type="EMBL" id="MU003507">
    <property type="protein sequence ID" value="KAF2470806.1"/>
    <property type="molecule type" value="Genomic_DNA"/>
</dbReference>
<organism evidence="1 2">
    <name type="scientific">Lindgomyces ingoldianus</name>
    <dbReference type="NCBI Taxonomy" id="673940"/>
    <lineage>
        <taxon>Eukaryota</taxon>
        <taxon>Fungi</taxon>
        <taxon>Dikarya</taxon>
        <taxon>Ascomycota</taxon>
        <taxon>Pezizomycotina</taxon>
        <taxon>Dothideomycetes</taxon>
        <taxon>Pleosporomycetidae</taxon>
        <taxon>Pleosporales</taxon>
        <taxon>Lindgomycetaceae</taxon>
        <taxon>Lindgomyces</taxon>
    </lineage>
</organism>
<protein>
    <submittedName>
        <fullName evidence="1">Uncharacterized protein</fullName>
    </submittedName>
</protein>
<evidence type="ECO:0000313" key="2">
    <source>
        <dbReference type="Proteomes" id="UP000799755"/>
    </source>
</evidence>
<comment type="caution">
    <text evidence="1">The sequence shown here is derived from an EMBL/GenBank/DDBJ whole genome shotgun (WGS) entry which is preliminary data.</text>
</comment>